<organism evidence="2 3">
    <name type="scientific">Acinetobacter stercoris</name>
    <dbReference type="NCBI Taxonomy" id="2126983"/>
    <lineage>
        <taxon>Bacteria</taxon>
        <taxon>Pseudomonadati</taxon>
        <taxon>Pseudomonadota</taxon>
        <taxon>Gammaproteobacteria</taxon>
        <taxon>Moraxellales</taxon>
        <taxon>Moraxellaceae</taxon>
        <taxon>Acinetobacter</taxon>
    </lineage>
</organism>
<keyword evidence="3" id="KW-1185">Reference proteome</keyword>
<accession>A0A2U3N2Y9</accession>
<dbReference type="AlphaFoldDB" id="A0A2U3N2Y9"/>
<evidence type="ECO:0000256" key="1">
    <source>
        <dbReference type="SAM" id="MobiDB-lite"/>
    </source>
</evidence>
<dbReference type="RefSeq" id="WP_121975468.1">
    <property type="nucleotide sequence ID" value="NZ_OOGT01000210.1"/>
</dbReference>
<dbReference type="EMBL" id="OOGT01000210">
    <property type="protein sequence ID" value="SPL72060.1"/>
    <property type="molecule type" value="Genomic_DNA"/>
</dbReference>
<dbReference type="OrthoDB" id="5294470at2"/>
<gene>
    <name evidence="2" type="ORF">KPC_3238</name>
</gene>
<name>A0A2U3N2Y9_9GAMM</name>
<evidence type="ECO:0000313" key="3">
    <source>
        <dbReference type="Proteomes" id="UP000245974"/>
    </source>
</evidence>
<dbReference type="Proteomes" id="UP000245974">
    <property type="component" value="Unassembled WGS sequence"/>
</dbReference>
<evidence type="ECO:0008006" key="4">
    <source>
        <dbReference type="Google" id="ProtNLM"/>
    </source>
</evidence>
<dbReference type="InParanoid" id="A0A2U3N2Y9"/>
<evidence type="ECO:0000313" key="2">
    <source>
        <dbReference type="EMBL" id="SPL72060.1"/>
    </source>
</evidence>
<feature type="region of interest" description="Disordered" evidence="1">
    <location>
        <begin position="21"/>
        <end position="41"/>
    </location>
</feature>
<dbReference type="InterPro" id="IPR018636">
    <property type="entry name" value="DUF2058"/>
</dbReference>
<protein>
    <recommendedName>
        <fullName evidence="4">DUF2058 domain-containing protein</fullName>
    </recommendedName>
</protein>
<proteinExistence type="predicted"/>
<sequence>MVKNALQAQLLKAGLVDNKKAKKLSKQAQHEQRTGQSNEAELKAKIEQDKQGKIAKDQALNMEKQRLLDEKALKASIIQMIGQHKIKDTDGEVIYQFIDANKIKKIYINQQIYNALVSGSLVIAKENDGYAYLPKALAERIDEKMQGFIIINNANAQSNEQTTDEEDPYAAYVIPDDLMW</sequence>
<dbReference type="Pfam" id="PF09831">
    <property type="entry name" value="DUF2058"/>
    <property type="match status" value="1"/>
</dbReference>
<dbReference type="FunCoup" id="A0A2U3N2Y9">
    <property type="interactions" value="36"/>
</dbReference>
<reference evidence="3" key="1">
    <citation type="submission" date="2018-03" db="EMBL/GenBank/DDBJ databases">
        <authorList>
            <person name="Blom J."/>
        </authorList>
    </citation>
    <scope>NUCLEOTIDE SEQUENCE [LARGE SCALE GENOMIC DNA]</scope>
    <source>
        <strain evidence="3">KPC-SM-21</strain>
    </source>
</reference>